<keyword evidence="3 6" id="KW-1133">Transmembrane helix</keyword>
<dbReference type="Pfam" id="PF03619">
    <property type="entry name" value="Solute_trans_a"/>
    <property type="match status" value="1"/>
</dbReference>
<evidence type="ECO:0000313" key="8">
    <source>
        <dbReference type="EMBL" id="KAI9191501.1"/>
    </source>
</evidence>
<organism evidence="8 9">
    <name type="scientific">Acer negundo</name>
    <name type="common">Box elder</name>
    <dbReference type="NCBI Taxonomy" id="4023"/>
    <lineage>
        <taxon>Eukaryota</taxon>
        <taxon>Viridiplantae</taxon>
        <taxon>Streptophyta</taxon>
        <taxon>Embryophyta</taxon>
        <taxon>Tracheophyta</taxon>
        <taxon>Spermatophyta</taxon>
        <taxon>Magnoliopsida</taxon>
        <taxon>eudicotyledons</taxon>
        <taxon>Gunneridae</taxon>
        <taxon>Pentapetalae</taxon>
        <taxon>rosids</taxon>
        <taxon>malvids</taxon>
        <taxon>Sapindales</taxon>
        <taxon>Sapindaceae</taxon>
        <taxon>Hippocastanoideae</taxon>
        <taxon>Acereae</taxon>
        <taxon>Acer</taxon>
    </lineage>
</organism>
<evidence type="ECO:0000256" key="6">
    <source>
        <dbReference type="SAM" id="Phobius"/>
    </source>
</evidence>
<feature type="region of interest" description="Disordered" evidence="5">
    <location>
        <begin position="216"/>
        <end position="247"/>
    </location>
</feature>
<dbReference type="SMART" id="SM01417">
    <property type="entry name" value="Solute_trans_a"/>
    <property type="match status" value="1"/>
</dbReference>
<feature type="transmembrane region" description="Helical" evidence="6">
    <location>
        <begin position="107"/>
        <end position="127"/>
    </location>
</feature>
<feature type="transmembrane region" description="Helical" evidence="6">
    <location>
        <begin position="31"/>
        <end position="53"/>
    </location>
</feature>
<dbReference type="EMBL" id="JAJSOW010000004">
    <property type="protein sequence ID" value="KAI9191501.1"/>
    <property type="molecule type" value="Genomic_DNA"/>
</dbReference>
<protein>
    <recommendedName>
        <fullName evidence="10">Transmembrane protein 184C</fullName>
    </recommendedName>
</protein>
<keyword evidence="7" id="KW-0732">Signal</keyword>
<evidence type="ECO:0000256" key="3">
    <source>
        <dbReference type="ARBA" id="ARBA00022989"/>
    </source>
</evidence>
<feature type="transmembrane region" description="Helical" evidence="6">
    <location>
        <begin position="74"/>
        <end position="95"/>
    </location>
</feature>
<reference evidence="8" key="1">
    <citation type="journal article" date="2022" name="Plant J.">
        <title>Strategies of tolerance reflected in two North American maple genomes.</title>
        <authorList>
            <person name="McEvoy S.L."/>
            <person name="Sezen U.U."/>
            <person name="Trouern-Trend A."/>
            <person name="McMahon S.M."/>
            <person name="Schaberg P.G."/>
            <person name="Yang J."/>
            <person name="Wegrzyn J.L."/>
            <person name="Swenson N.G."/>
        </authorList>
    </citation>
    <scope>NUCLEOTIDE SEQUENCE</scope>
    <source>
        <strain evidence="8">91603</strain>
    </source>
</reference>
<evidence type="ECO:0000256" key="7">
    <source>
        <dbReference type="SAM" id="SignalP"/>
    </source>
</evidence>
<comment type="caution">
    <text evidence="8">The sequence shown here is derived from an EMBL/GenBank/DDBJ whole genome shotgun (WGS) entry which is preliminary data.</text>
</comment>
<dbReference type="InterPro" id="IPR005178">
    <property type="entry name" value="Ostalpha/TMEM184C"/>
</dbReference>
<evidence type="ECO:0000256" key="1">
    <source>
        <dbReference type="ARBA" id="ARBA00004141"/>
    </source>
</evidence>
<reference evidence="8" key="2">
    <citation type="submission" date="2023-02" db="EMBL/GenBank/DDBJ databases">
        <authorList>
            <person name="Swenson N.G."/>
            <person name="Wegrzyn J.L."/>
            <person name="Mcevoy S.L."/>
        </authorList>
    </citation>
    <scope>NUCLEOTIDE SEQUENCE</scope>
    <source>
        <strain evidence="8">91603</strain>
        <tissue evidence="8">Leaf</tissue>
    </source>
</reference>
<accession>A0AAD5J9Z1</accession>
<evidence type="ECO:0000256" key="4">
    <source>
        <dbReference type="ARBA" id="ARBA00023136"/>
    </source>
</evidence>
<evidence type="ECO:0000256" key="5">
    <source>
        <dbReference type="SAM" id="MobiDB-lite"/>
    </source>
</evidence>
<dbReference type="AlphaFoldDB" id="A0AAD5J9Z1"/>
<gene>
    <name evidence="8" type="ORF">LWI28_009233</name>
</gene>
<proteinExistence type="predicted"/>
<dbReference type="GO" id="GO:0016020">
    <property type="term" value="C:membrane"/>
    <property type="evidence" value="ECO:0007669"/>
    <property type="project" value="UniProtKB-SubCell"/>
</dbReference>
<dbReference type="PANTHER" id="PTHR23423">
    <property type="entry name" value="ORGANIC SOLUTE TRANSPORTER-RELATED"/>
    <property type="match status" value="1"/>
</dbReference>
<name>A0AAD5J9Z1_ACENE</name>
<comment type="subcellular location">
    <subcellularLocation>
        <location evidence="1">Membrane</location>
        <topology evidence="1">Multi-pass membrane protein</topology>
    </subcellularLocation>
</comment>
<keyword evidence="2 6" id="KW-0812">Transmembrane</keyword>
<sequence>MILKTLCAFLTFLLELFGVYGDGEFKWYYGYPYLTVVLNFSQMWALYCLVKFYNLTHERLEPIKPLAKFISFKAIVFATWWQGVGIALLYSLGVLPNEQKLKTGLQDFLICIEMAIAAVAHVFVFSVEPYRYLPVSEHGKVTAEKTKEAVTIEEGDKEKQAVLETTETQIEAPGTSITESVQDIVVEGGQHVVKDVVLTINQAMGPVEKGVTKIQEKFHQKSSGSDDTELEVEEHVENLTGNDESNV</sequence>
<feature type="chain" id="PRO_5041921960" description="Transmembrane protein 184C" evidence="7">
    <location>
        <begin position="22"/>
        <end position="247"/>
    </location>
</feature>
<feature type="signal peptide" evidence="7">
    <location>
        <begin position="1"/>
        <end position="21"/>
    </location>
</feature>
<dbReference type="Proteomes" id="UP001064489">
    <property type="component" value="Chromosome 6"/>
</dbReference>
<keyword evidence="4 6" id="KW-0472">Membrane</keyword>
<evidence type="ECO:0000313" key="9">
    <source>
        <dbReference type="Proteomes" id="UP001064489"/>
    </source>
</evidence>
<evidence type="ECO:0008006" key="10">
    <source>
        <dbReference type="Google" id="ProtNLM"/>
    </source>
</evidence>
<evidence type="ECO:0000256" key="2">
    <source>
        <dbReference type="ARBA" id="ARBA00022692"/>
    </source>
</evidence>
<keyword evidence="9" id="KW-1185">Reference proteome</keyword>